<dbReference type="InterPro" id="IPR002403">
    <property type="entry name" value="Cyt_P450_E_grp-IV"/>
</dbReference>
<proteinExistence type="inferred from homology"/>
<dbReference type="GO" id="GO:0004497">
    <property type="term" value="F:monooxygenase activity"/>
    <property type="evidence" value="ECO:0007669"/>
    <property type="project" value="UniProtKB-KW"/>
</dbReference>
<dbReference type="InterPro" id="IPR001128">
    <property type="entry name" value="Cyt_P450"/>
</dbReference>
<evidence type="ECO:0000256" key="8">
    <source>
        <dbReference type="ARBA" id="ARBA00023033"/>
    </source>
</evidence>
<dbReference type="GO" id="GO:0016020">
    <property type="term" value="C:membrane"/>
    <property type="evidence" value="ECO:0007669"/>
    <property type="project" value="UniProtKB-SubCell"/>
</dbReference>
<evidence type="ECO:0000313" key="10">
    <source>
        <dbReference type="EMBL" id="KAK2030545.1"/>
    </source>
</evidence>
<comment type="caution">
    <text evidence="10">The sequence shown here is derived from an EMBL/GenBank/DDBJ whole genome shotgun (WGS) entry which is preliminary data.</text>
</comment>
<dbReference type="PANTHER" id="PTHR46206:SF6">
    <property type="entry name" value="CYTOCHROME P450 MONOOXYGENASE AN1598-RELATED"/>
    <property type="match status" value="1"/>
</dbReference>
<dbReference type="AlphaFoldDB" id="A0AAD9HK25"/>
<dbReference type="SUPFAM" id="SSF48264">
    <property type="entry name" value="Cytochrome P450"/>
    <property type="match status" value="1"/>
</dbReference>
<dbReference type="Proteomes" id="UP001232148">
    <property type="component" value="Unassembled WGS sequence"/>
</dbReference>
<evidence type="ECO:0000256" key="4">
    <source>
        <dbReference type="ARBA" id="ARBA00022617"/>
    </source>
</evidence>
<comment type="cofactor">
    <cofactor evidence="1 9">
        <name>heme</name>
        <dbReference type="ChEBI" id="CHEBI:30413"/>
    </cofactor>
</comment>
<evidence type="ECO:0000256" key="7">
    <source>
        <dbReference type="ARBA" id="ARBA00023004"/>
    </source>
</evidence>
<dbReference type="PRINTS" id="PR00465">
    <property type="entry name" value="EP450IV"/>
</dbReference>
<evidence type="ECO:0000256" key="2">
    <source>
        <dbReference type="ARBA" id="ARBA00004167"/>
    </source>
</evidence>
<evidence type="ECO:0000313" key="11">
    <source>
        <dbReference type="Proteomes" id="UP001232148"/>
    </source>
</evidence>
<gene>
    <name evidence="10" type="ORF">LX32DRAFT_558770</name>
</gene>
<dbReference type="EMBL" id="MU842850">
    <property type="protein sequence ID" value="KAK2030545.1"/>
    <property type="molecule type" value="Genomic_DNA"/>
</dbReference>
<name>A0AAD9HK25_9PEZI</name>
<dbReference type="CDD" id="cd11041">
    <property type="entry name" value="CYP503A1-like"/>
    <property type="match status" value="1"/>
</dbReference>
<evidence type="ECO:0000256" key="9">
    <source>
        <dbReference type="PIRSR" id="PIRSR602403-1"/>
    </source>
</evidence>
<dbReference type="Gene3D" id="1.10.630.10">
    <property type="entry name" value="Cytochrome P450"/>
    <property type="match status" value="1"/>
</dbReference>
<feature type="binding site" description="axial binding residue" evidence="9">
    <location>
        <position position="350"/>
    </location>
    <ligand>
        <name>heme</name>
        <dbReference type="ChEBI" id="CHEBI:30413"/>
    </ligand>
    <ligandPart>
        <name>Fe</name>
        <dbReference type="ChEBI" id="CHEBI:18248"/>
    </ligandPart>
</feature>
<dbReference type="GO" id="GO:0005506">
    <property type="term" value="F:iron ion binding"/>
    <property type="evidence" value="ECO:0007669"/>
    <property type="project" value="InterPro"/>
</dbReference>
<keyword evidence="4 9" id="KW-0349">Heme</keyword>
<dbReference type="Pfam" id="PF00067">
    <property type="entry name" value="p450"/>
    <property type="match status" value="1"/>
</dbReference>
<accession>A0AAD9HK25</accession>
<dbReference type="GO" id="GO:0020037">
    <property type="term" value="F:heme binding"/>
    <property type="evidence" value="ECO:0007669"/>
    <property type="project" value="InterPro"/>
</dbReference>
<protein>
    <submittedName>
        <fullName evidence="10">Cytochrome P450</fullName>
    </submittedName>
</protein>
<dbReference type="GO" id="GO:0016705">
    <property type="term" value="F:oxidoreductase activity, acting on paired donors, with incorporation or reduction of molecular oxygen"/>
    <property type="evidence" value="ECO:0007669"/>
    <property type="project" value="InterPro"/>
</dbReference>
<keyword evidence="5 9" id="KW-0479">Metal-binding</keyword>
<organism evidence="10 11">
    <name type="scientific">Colletotrichum zoysiae</name>
    <dbReference type="NCBI Taxonomy" id="1216348"/>
    <lineage>
        <taxon>Eukaryota</taxon>
        <taxon>Fungi</taxon>
        <taxon>Dikarya</taxon>
        <taxon>Ascomycota</taxon>
        <taxon>Pezizomycotina</taxon>
        <taxon>Sordariomycetes</taxon>
        <taxon>Hypocreomycetidae</taxon>
        <taxon>Glomerellales</taxon>
        <taxon>Glomerellaceae</taxon>
        <taxon>Colletotrichum</taxon>
        <taxon>Colletotrichum graminicola species complex</taxon>
    </lineage>
</organism>
<evidence type="ECO:0000256" key="5">
    <source>
        <dbReference type="ARBA" id="ARBA00022723"/>
    </source>
</evidence>
<sequence length="430" mass="48279">MSKYTTWRYHLDDETARQTFLGSLKRDGAHIVPAVDEEIELAFAEWEGTYFPSTKDNDFTNRNPIDGWTAISMNPSLRPLVNRAFGRVMVGAPLCRDPEWINAASGLGIKMMIAARDLRGIHAWLRPIVKQFLPSYLDLMRTRSKLKSMIDPLVKERIARDSASKDESHDMIGYQLKHSQGWRALDVDFQTGQIFDSVFAGDSKFSSAFALLLQCVYDLAASPEYQKPLRDEVRDVAGEGKRITLEGLSRMPRVDSFMKEVVRIRPGTLVVSARKALTDVKLADDLVIPCGVTVAMPSFAINHDPAMYGEDAASFRPFRFVTNNDTTPPAMGFESISGPGLDFGRGKASCPGRYIALWTMKAVLARFLLRYEVKLKPGTSRPKDLTPGVHRIAELVGDMLIRRVEEDCTVAKGRDRRRGRNEQGSFRLDI</sequence>
<comment type="subcellular location">
    <subcellularLocation>
        <location evidence="2">Membrane</location>
        <topology evidence="2">Single-pass membrane protein</topology>
    </subcellularLocation>
</comment>
<keyword evidence="6" id="KW-0560">Oxidoreductase</keyword>
<keyword evidence="8" id="KW-0503">Monooxygenase</keyword>
<keyword evidence="7 9" id="KW-0408">Iron</keyword>
<comment type="similarity">
    <text evidence="3">Belongs to the cytochrome P450 family.</text>
</comment>
<dbReference type="InterPro" id="IPR036396">
    <property type="entry name" value="Cyt_P450_sf"/>
</dbReference>
<dbReference type="PANTHER" id="PTHR46206">
    <property type="entry name" value="CYTOCHROME P450"/>
    <property type="match status" value="1"/>
</dbReference>
<reference evidence="10" key="1">
    <citation type="submission" date="2021-06" db="EMBL/GenBank/DDBJ databases">
        <title>Comparative genomics, transcriptomics and evolutionary studies reveal genomic signatures of adaptation to plant cell wall in hemibiotrophic fungi.</title>
        <authorList>
            <consortium name="DOE Joint Genome Institute"/>
            <person name="Baroncelli R."/>
            <person name="Diaz J.F."/>
            <person name="Benocci T."/>
            <person name="Peng M."/>
            <person name="Battaglia E."/>
            <person name="Haridas S."/>
            <person name="Andreopoulos W."/>
            <person name="Labutti K."/>
            <person name="Pangilinan J."/>
            <person name="Floch G.L."/>
            <person name="Makela M.R."/>
            <person name="Henrissat B."/>
            <person name="Grigoriev I.V."/>
            <person name="Crouch J.A."/>
            <person name="De Vries R.P."/>
            <person name="Sukno S.A."/>
            <person name="Thon M.R."/>
        </authorList>
    </citation>
    <scope>NUCLEOTIDE SEQUENCE</scope>
    <source>
        <strain evidence="10">MAFF235873</strain>
    </source>
</reference>
<evidence type="ECO:0000256" key="3">
    <source>
        <dbReference type="ARBA" id="ARBA00010617"/>
    </source>
</evidence>
<evidence type="ECO:0000256" key="1">
    <source>
        <dbReference type="ARBA" id="ARBA00001971"/>
    </source>
</evidence>
<evidence type="ECO:0000256" key="6">
    <source>
        <dbReference type="ARBA" id="ARBA00023002"/>
    </source>
</evidence>
<keyword evidence="11" id="KW-1185">Reference proteome</keyword>